<feature type="active site" description="Proton donor" evidence="4">
    <location>
        <position position="55"/>
    </location>
</feature>
<evidence type="ECO:0000256" key="4">
    <source>
        <dbReference type="PIRSR" id="PIRSR000097-1"/>
    </source>
</evidence>
<accession>A0A543ANY6</accession>
<sequence length="280" mass="30692">MPNIDPLTLTGTGVAGVQIPQIGLGTWPHTGQESTDMVAMAIDNGYRHIDTAQKYGNEDAVGKAVRKASVPRDELFVTTKLTNEFFGDAATVRAGIEYSLRETGLDYLDLMLIHWPNPWLKNYVQTCASLAELVDTGLIRAWGVSNFTPEHLQAVAVAGLDIPINQIQVDPLAGQPDYLAANAQHGIIVSAYSPTGRDLTLSDFPALREAAERHGKTEHQIVLRWHVQQGRIAVPRSANAKRQRENLDVFDFELSDAEITAINALDDGSRARLDADEYGH</sequence>
<dbReference type="FunFam" id="3.20.20.100:FF:000002">
    <property type="entry name" value="2,5-diketo-D-gluconic acid reductase A"/>
    <property type="match status" value="1"/>
</dbReference>
<dbReference type="PRINTS" id="PR00069">
    <property type="entry name" value="ALDKETRDTASE"/>
</dbReference>
<dbReference type="GO" id="GO:0016616">
    <property type="term" value="F:oxidoreductase activity, acting on the CH-OH group of donors, NAD or NADP as acceptor"/>
    <property type="evidence" value="ECO:0007669"/>
    <property type="project" value="UniProtKB-ARBA"/>
</dbReference>
<evidence type="ECO:0000256" key="6">
    <source>
        <dbReference type="PIRSR" id="PIRSR000097-3"/>
    </source>
</evidence>
<keyword evidence="2" id="KW-0521">NADP</keyword>
<gene>
    <name evidence="8" type="ORF">FB556_0724</name>
</gene>
<evidence type="ECO:0000259" key="7">
    <source>
        <dbReference type="Pfam" id="PF00248"/>
    </source>
</evidence>
<name>A0A543ANY6_9MICC</name>
<dbReference type="InterPro" id="IPR020471">
    <property type="entry name" value="AKR"/>
</dbReference>
<dbReference type="CDD" id="cd19071">
    <property type="entry name" value="AKR_AKR1-5-like"/>
    <property type="match status" value="1"/>
</dbReference>
<protein>
    <submittedName>
        <fullName evidence="8">2,5-diketo-D-gluconate reductase A</fullName>
    </submittedName>
</protein>
<keyword evidence="3" id="KW-0560">Oxidoreductase</keyword>
<evidence type="ECO:0000256" key="2">
    <source>
        <dbReference type="ARBA" id="ARBA00022857"/>
    </source>
</evidence>
<feature type="site" description="Lowers pKa of active site Tyr" evidence="6">
    <location>
        <position position="80"/>
    </location>
</feature>
<dbReference type="Pfam" id="PF00248">
    <property type="entry name" value="Aldo_ket_red"/>
    <property type="match status" value="1"/>
</dbReference>
<feature type="binding site" evidence="5">
    <location>
        <position position="114"/>
    </location>
    <ligand>
        <name>substrate</name>
    </ligand>
</feature>
<dbReference type="Proteomes" id="UP000319746">
    <property type="component" value="Unassembled WGS sequence"/>
</dbReference>
<dbReference type="PANTHER" id="PTHR43827">
    <property type="entry name" value="2,5-DIKETO-D-GLUCONIC ACID REDUCTASE"/>
    <property type="match status" value="1"/>
</dbReference>
<dbReference type="InterPro" id="IPR018170">
    <property type="entry name" value="Aldo/ket_reductase_CS"/>
</dbReference>
<proteinExistence type="inferred from homology"/>
<comment type="caution">
    <text evidence="8">The sequence shown here is derived from an EMBL/GenBank/DDBJ whole genome shotgun (WGS) entry which is preliminary data.</text>
</comment>
<organism evidence="8 9">
    <name type="scientific">Enteractinococcus coprophilus</name>
    <dbReference type="NCBI Taxonomy" id="1027633"/>
    <lineage>
        <taxon>Bacteria</taxon>
        <taxon>Bacillati</taxon>
        <taxon>Actinomycetota</taxon>
        <taxon>Actinomycetes</taxon>
        <taxon>Micrococcales</taxon>
        <taxon>Micrococcaceae</taxon>
    </lineage>
</organism>
<evidence type="ECO:0000256" key="1">
    <source>
        <dbReference type="ARBA" id="ARBA00007905"/>
    </source>
</evidence>
<dbReference type="PROSITE" id="PS00063">
    <property type="entry name" value="ALDOKETO_REDUCTASE_3"/>
    <property type="match status" value="1"/>
</dbReference>
<dbReference type="RefSeq" id="WP_141864762.1">
    <property type="nucleotide sequence ID" value="NZ_BAABAN010000016.1"/>
</dbReference>
<dbReference type="InterPro" id="IPR036812">
    <property type="entry name" value="NAD(P)_OxRdtase_dom_sf"/>
</dbReference>
<dbReference type="OrthoDB" id="9804790at2"/>
<evidence type="ECO:0000313" key="9">
    <source>
        <dbReference type="Proteomes" id="UP000319746"/>
    </source>
</evidence>
<dbReference type="SUPFAM" id="SSF51430">
    <property type="entry name" value="NAD(P)-linked oxidoreductase"/>
    <property type="match status" value="1"/>
</dbReference>
<dbReference type="Gene3D" id="3.20.20.100">
    <property type="entry name" value="NADP-dependent oxidoreductase domain"/>
    <property type="match status" value="1"/>
</dbReference>
<evidence type="ECO:0000313" key="8">
    <source>
        <dbReference type="EMBL" id="TQL74265.1"/>
    </source>
</evidence>
<evidence type="ECO:0000256" key="5">
    <source>
        <dbReference type="PIRSR" id="PIRSR000097-2"/>
    </source>
</evidence>
<evidence type="ECO:0000256" key="3">
    <source>
        <dbReference type="ARBA" id="ARBA00023002"/>
    </source>
</evidence>
<comment type="similarity">
    <text evidence="1">Belongs to the aldo/keto reductase family.</text>
</comment>
<reference evidence="8 9" key="1">
    <citation type="submission" date="2019-06" db="EMBL/GenBank/DDBJ databases">
        <title>Sequencing the genomes of 1000 actinobacteria strains.</title>
        <authorList>
            <person name="Klenk H.-P."/>
        </authorList>
    </citation>
    <scope>NUCLEOTIDE SEQUENCE [LARGE SCALE GENOMIC DNA]</scope>
    <source>
        <strain evidence="8 9">DSM 24083</strain>
    </source>
</reference>
<keyword evidence="9" id="KW-1185">Reference proteome</keyword>
<dbReference type="PANTHER" id="PTHR43827:SF3">
    <property type="entry name" value="NADP-DEPENDENT OXIDOREDUCTASE DOMAIN-CONTAINING PROTEIN"/>
    <property type="match status" value="1"/>
</dbReference>
<dbReference type="EMBL" id="VFOU01000001">
    <property type="protein sequence ID" value="TQL74265.1"/>
    <property type="molecule type" value="Genomic_DNA"/>
</dbReference>
<dbReference type="AlphaFoldDB" id="A0A543ANY6"/>
<dbReference type="InterPro" id="IPR023210">
    <property type="entry name" value="NADP_OxRdtase_dom"/>
</dbReference>
<feature type="domain" description="NADP-dependent oxidoreductase" evidence="7">
    <location>
        <begin position="22"/>
        <end position="266"/>
    </location>
</feature>
<dbReference type="PIRSF" id="PIRSF000097">
    <property type="entry name" value="AKR"/>
    <property type="match status" value="1"/>
</dbReference>
<dbReference type="PROSITE" id="PS00798">
    <property type="entry name" value="ALDOKETO_REDUCTASE_1"/>
    <property type="match status" value="1"/>
</dbReference>